<sequence length="49" mass="5882">MRPDINETIEPQSNMVCIKVPQIKIIPLVKFRKLPDRLNNNMDSLLYWR</sequence>
<reference evidence="1 2" key="1">
    <citation type="submission" date="2024-01" db="EMBL/GenBank/DDBJ databases">
        <title>Genome assemblies of Stephania.</title>
        <authorList>
            <person name="Yang L."/>
        </authorList>
    </citation>
    <scope>NUCLEOTIDE SEQUENCE [LARGE SCALE GENOMIC DNA]</scope>
    <source>
        <strain evidence="1">JXDWG</strain>
        <tissue evidence="1">Leaf</tissue>
    </source>
</reference>
<evidence type="ECO:0000313" key="2">
    <source>
        <dbReference type="Proteomes" id="UP001419268"/>
    </source>
</evidence>
<dbReference type="EMBL" id="JBBNAG010000005">
    <property type="protein sequence ID" value="KAK9132094.1"/>
    <property type="molecule type" value="Genomic_DNA"/>
</dbReference>
<name>A0AAP0JDP9_9MAGN</name>
<proteinExistence type="predicted"/>
<gene>
    <name evidence="1" type="ORF">Scep_011622</name>
</gene>
<dbReference type="Proteomes" id="UP001419268">
    <property type="component" value="Unassembled WGS sequence"/>
</dbReference>
<evidence type="ECO:0000313" key="1">
    <source>
        <dbReference type="EMBL" id="KAK9132094.1"/>
    </source>
</evidence>
<keyword evidence="2" id="KW-1185">Reference proteome</keyword>
<accession>A0AAP0JDP9</accession>
<protein>
    <submittedName>
        <fullName evidence="1">Uncharacterized protein</fullName>
    </submittedName>
</protein>
<dbReference type="AlphaFoldDB" id="A0AAP0JDP9"/>
<comment type="caution">
    <text evidence="1">The sequence shown here is derived from an EMBL/GenBank/DDBJ whole genome shotgun (WGS) entry which is preliminary data.</text>
</comment>
<organism evidence="1 2">
    <name type="scientific">Stephania cephalantha</name>
    <dbReference type="NCBI Taxonomy" id="152367"/>
    <lineage>
        <taxon>Eukaryota</taxon>
        <taxon>Viridiplantae</taxon>
        <taxon>Streptophyta</taxon>
        <taxon>Embryophyta</taxon>
        <taxon>Tracheophyta</taxon>
        <taxon>Spermatophyta</taxon>
        <taxon>Magnoliopsida</taxon>
        <taxon>Ranunculales</taxon>
        <taxon>Menispermaceae</taxon>
        <taxon>Menispermoideae</taxon>
        <taxon>Cissampelideae</taxon>
        <taxon>Stephania</taxon>
    </lineage>
</organism>